<gene>
    <name evidence="5" type="ordered locus">Pcal_1937</name>
</gene>
<dbReference type="RefSeq" id="WP_011850611.1">
    <property type="nucleotide sequence ID" value="NC_009073.1"/>
</dbReference>
<dbReference type="InterPro" id="IPR027417">
    <property type="entry name" value="P-loop_NTPase"/>
</dbReference>
<evidence type="ECO:0000313" key="6">
    <source>
        <dbReference type="Proteomes" id="UP000001431"/>
    </source>
</evidence>
<accession>A3MXI6</accession>
<keyword evidence="6" id="KW-1185">Reference proteome</keyword>
<organism evidence="5 6">
    <name type="scientific">Pyrobaculum calidifontis (strain DSM 21063 / JCM 11548 / VA1)</name>
    <dbReference type="NCBI Taxonomy" id="410359"/>
    <lineage>
        <taxon>Archaea</taxon>
        <taxon>Thermoproteota</taxon>
        <taxon>Thermoprotei</taxon>
        <taxon>Thermoproteales</taxon>
        <taxon>Thermoproteaceae</taxon>
        <taxon>Pyrobaculum</taxon>
    </lineage>
</organism>
<dbReference type="GO" id="GO:0005524">
    <property type="term" value="F:ATP binding"/>
    <property type="evidence" value="ECO:0007669"/>
    <property type="project" value="UniProtKB-KW"/>
</dbReference>
<feature type="domain" description="ABC transporter" evidence="4">
    <location>
        <begin position="1"/>
        <end position="192"/>
    </location>
</feature>
<dbReference type="KEGG" id="pcl:Pcal_1937"/>
<dbReference type="OrthoDB" id="24644at2157"/>
<dbReference type="Proteomes" id="UP000001431">
    <property type="component" value="Chromosome"/>
</dbReference>
<dbReference type="PANTHER" id="PTHR42939">
    <property type="entry name" value="ABC TRANSPORTER ATP-BINDING PROTEIN ALBC-RELATED"/>
    <property type="match status" value="1"/>
</dbReference>
<name>A3MXI6_PYRCJ</name>
<evidence type="ECO:0000313" key="5">
    <source>
        <dbReference type="EMBL" id="ABO09353.1"/>
    </source>
</evidence>
<dbReference type="GO" id="GO:0016887">
    <property type="term" value="F:ATP hydrolysis activity"/>
    <property type="evidence" value="ECO:0007669"/>
    <property type="project" value="InterPro"/>
</dbReference>
<dbReference type="SUPFAM" id="SSF52540">
    <property type="entry name" value="P-loop containing nucleoside triphosphate hydrolases"/>
    <property type="match status" value="1"/>
</dbReference>
<evidence type="ECO:0000259" key="4">
    <source>
        <dbReference type="PROSITE" id="PS50893"/>
    </source>
</evidence>
<reference evidence="5" key="1">
    <citation type="submission" date="2007-02" db="EMBL/GenBank/DDBJ databases">
        <title>Complete sequence of Pyrobaculum calidifontis JCM 11548.</title>
        <authorList>
            <consortium name="US DOE Joint Genome Institute"/>
            <person name="Copeland A."/>
            <person name="Lucas S."/>
            <person name="Lapidus A."/>
            <person name="Barry K."/>
            <person name="Glavina del Rio T."/>
            <person name="Dalin E."/>
            <person name="Tice H."/>
            <person name="Pitluck S."/>
            <person name="Chain P."/>
            <person name="Malfatti S."/>
            <person name="Shin M."/>
            <person name="Vergez L."/>
            <person name="Schmutz J."/>
            <person name="Larimer F."/>
            <person name="Land M."/>
            <person name="Hauser L."/>
            <person name="Kyrpides N."/>
            <person name="Mikhailova N."/>
            <person name="Cozen A.E."/>
            <person name="Fitz-Gibbon S.T."/>
            <person name="House C.H."/>
            <person name="Saltikov C."/>
            <person name="Lowe T.M."/>
            <person name="Richardson P."/>
        </authorList>
    </citation>
    <scope>NUCLEOTIDE SEQUENCE [LARGE SCALE GENOMIC DNA]</scope>
    <source>
        <strain evidence="5">JCM 11548</strain>
    </source>
</reference>
<sequence length="208" mass="22646">MRVRKKMRGFVLDVEVEVGNAIVLGPNGSGKSTLLKCLAGVYLCEGDVFDDALYVPPIPQLPPGTTVGEYVRHISKMLGVEFVDFFDVGPFLGKRVEELSTGMAYRVVLSLAFSTDRRLLLDEPLSSLDARWRLRLVELLSGRKFMVATHDPLPFLPLGPDVVVLEEGRVKAVAKAEAVRALYLERCGGELCARPGGAVPVVGYDVSA</sequence>
<dbReference type="SMART" id="SM00382">
    <property type="entry name" value="AAA"/>
    <property type="match status" value="1"/>
</dbReference>
<dbReference type="AlphaFoldDB" id="A3MXI6"/>
<dbReference type="InterPro" id="IPR003593">
    <property type="entry name" value="AAA+_ATPase"/>
</dbReference>
<proteinExistence type="predicted"/>
<evidence type="ECO:0000256" key="1">
    <source>
        <dbReference type="ARBA" id="ARBA00022448"/>
    </source>
</evidence>
<dbReference type="GeneID" id="4908279"/>
<dbReference type="HOGENOM" id="CLU_000604_1_11_2"/>
<protein>
    <submittedName>
        <fullName evidence="5">ABC transporter related protein</fullName>
    </submittedName>
</protein>
<keyword evidence="2" id="KW-0547">Nucleotide-binding</keyword>
<dbReference type="PROSITE" id="PS50893">
    <property type="entry name" value="ABC_TRANSPORTER_2"/>
    <property type="match status" value="1"/>
</dbReference>
<dbReference type="Gene3D" id="3.40.50.300">
    <property type="entry name" value="P-loop containing nucleotide triphosphate hydrolases"/>
    <property type="match status" value="1"/>
</dbReference>
<dbReference type="eggNOG" id="arCOG00195">
    <property type="taxonomic scope" value="Archaea"/>
</dbReference>
<dbReference type="EMBL" id="CP000561">
    <property type="protein sequence ID" value="ABO09353.1"/>
    <property type="molecule type" value="Genomic_DNA"/>
</dbReference>
<dbReference type="STRING" id="410359.Pcal_1937"/>
<evidence type="ECO:0000256" key="3">
    <source>
        <dbReference type="ARBA" id="ARBA00022840"/>
    </source>
</evidence>
<dbReference type="InterPro" id="IPR003439">
    <property type="entry name" value="ABC_transporter-like_ATP-bd"/>
</dbReference>
<keyword evidence="3" id="KW-0067">ATP-binding</keyword>
<keyword evidence="1" id="KW-0813">Transport</keyword>
<dbReference type="InterPro" id="IPR051782">
    <property type="entry name" value="ABC_Transporter_VariousFunc"/>
</dbReference>
<dbReference type="Pfam" id="PF00005">
    <property type="entry name" value="ABC_tran"/>
    <property type="match status" value="1"/>
</dbReference>
<evidence type="ECO:0000256" key="2">
    <source>
        <dbReference type="ARBA" id="ARBA00022741"/>
    </source>
</evidence>
<dbReference type="PANTHER" id="PTHR42939:SF1">
    <property type="entry name" value="ABC TRANSPORTER ATP-BINDING PROTEIN ALBC-RELATED"/>
    <property type="match status" value="1"/>
</dbReference>